<comment type="caution">
    <text evidence="3">The sequence shown here is derived from an EMBL/GenBank/DDBJ whole genome shotgun (WGS) entry which is preliminary data.</text>
</comment>
<reference evidence="3" key="1">
    <citation type="submission" date="2020-11" db="EMBL/GenBank/DDBJ databases">
        <authorList>
            <consortium name="DOE Joint Genome Institute"/>
            <person name="Ahrendt S."/>
            <person name="Riley R."/>
            <person name="Andreopoulos W."/>
            <person name="Labutti K."/>
            <person name="Pangilinan J."/>
            <person name="Ruiz-Duenas F.J."/>
            <person name="Barrasa J.M."/>
            <person name="Sanchez-Garcia M."/>
            <person name="Camarero S."/>
            <person name="Miyauchi S."/>
            <person name="Serrano A."/>
            <person name="Linde D."/>
            <person name="Babiker R."/>
            <person name="Drula E."/>
            <person name="Ayuso-Fernandez I."/>
            <person name="Pacheco R."/>
            <person name="Padilla G."/>
            <person name="Ferreira P."/>
            <person name="Barriuso J."/>
            <person name="Kellner H."/>
            <person name="Castanera R."/>
            <person name="Alfaro M."/>
            <person name="Ramirez L."/>
            <person name="Pisabarro A.G."/>
            <person name="Kuo A."/>
            <person name="Tritt A."/>
            <person name="Lipzen A."/>
            <person name="He G."/>
            <person name="Yan M."/>
            <person name="Ng V."/>
            <person name="Cullen D."/>
            <person name="Martin F."/>
            <person name="Rosso M.-N."/>
            <person name="Henrissat B."/>
            <person name="Hibbett D."/>
            <person name="Martinez A.T."/>
            <person name="Grigoriev I.V."/>
        </authorList>
    </citation>
    <scope>NUCLEOTIDE SEQUENCE</scope>
    <source>
        <strain evidence="3">CBS 506.95</strain>
    </source>
</reference>
<protein>
    <submittedName>
        <fullName evidence="3">Amidase signature enzyme</fullName>
    </submittedName>
</protein>
<dbReference type="Proteomes" id="UP000807306">
    <property type="component" value="Unassembled WGS sequence"/>
</dbReference>
<feature type="domain" description="Amidase" evidence="2">
    <location>
        <begin position="97"/>
        <end position="532"/>
    </location>
</feature>
<proteinExistence type="predicted"/>
<dbReference type="InterPro" id="IPR036928">
    <property type="entry name" value="AS_sf"/>
</dbReference>
<evidence type="ECO:0000313" key="3">
    <source>
        <dbReference type="EMBL" id="KAF9525290.1"/>
    </source>
</evidence>
<dbReference type="InterPro" id="IPR023631">
    <property type="entry name" value="Amidase_dom"/>
</dbReference>
<dbReference type="Pfam" id="PF01425">
    <property type="entry name" value="Amidase"/>
    <property type="match status" value="1"/>
</dbReference>
<feature type="transmembrane region" description="Helical" evidence="1">
    <location>
        <begin position="29"/>
        <end position="50"/>
    </location>
</feature>
<evidence type="ECO:0000256" key="1">
    <source>
        <dbReference type="SAM" id="Phobius"/>
    </source>
</evidence>
<dbReference type="EMBL" id="MU157886">
    <property type="protein sequence ID" value="KAF9525290.1"/>
    <property type="molecule type" value="Genomic_DNA"/>
</dbReference>
<keyword evidence="1" id="KW-0812">Transmembrane</keyword>
<dbReference type="SUPFAM" id="SSF75304">
    <property type="entry name" value="Amidase signature (AS) enzymes"/>
    <property type="match status" value="1"/>
</dbReference>
<dbReference type="Gene3D" id="3.90.1300.10">
    <property type="entry name" value="Amidase signature (AS) domain"/>
    <property type="match status" value="1"/>
</dbReference>
<evidence type="ECO:0000259" key="2">
    <source>
        <dbReference type="Pfam" id="PF01425"/>
    </source>
</evidence>
<dbReference type="PANTHER" id="PTHR42678">
    <property type="entry name" value="AMIDASE"/>
    <property type="match status" value="1"/>
</dbReference>
<organism evidence="3 4">
    <name type="scientific">Crepidotus variabilis</name>
    <dbReference type="NCBI Taxonomy" id="179855"/>
    <lineage>
        <taxon>Eukaryota</taxon>
        <taxon>Fungi</taxon>
        <taxon>Dikarya</taxon>
        <taxon>Basidiomycota</taxon>
        <taxon>Agaricomycotina</taxon>
        <taxon>Agaricomycetes</taxon>
        <taxon>Agaricomycetidae</taxon>
        <taxon>Agaricales</taxon>
        <taxon>Agaricineae</taxon>
        <taxon>Crepidotaceae</taxon>
        <taxon>Crepidotus</taxon>
    </lineage>
</organism>
<evidence type="ECO:0000313" key="4">
    <source>
        <dbReference type="Proteomes" id="UP000807306"/>
    </source>
</evidence>
<name>A0A9P6JM16_9AGAR</name>
<sequence length="560" mass="60536">MKFPRRPASAEHNRKRPLNAKRQSGSVELFRNAMYGLLCAGLVGFLSFHYRRGTFCFKSCKTVLVSSLDLDSFDLSDASILELQNGLDKGLFSSADLVKVYFSRIEEINLKGPTLRAVLELNPQALSVASALDAERKMTGKRSMLHGIPILLKDNIRTNYWEGMNTTAGSYALLGSVVPRDAQVVKLLRDAGAIILGKTNLSEFAEFRAYNLPSGWSPIGGQCTNAFYEEASPSGSSSGSAVSMSIGLATVALGTETDTSITRPASHNNIVGIKPTLGLTSRSGVILTSEHEDSVGPMARTVSDAAIVLSVIAQVDPNDNYTFAQPNHIPNYLKALNIAALQDKRIGVPTLDIPNMFTDIGTPTIEAFENAIRVIENLGTTIVRGVKLPFLQETNIAQLFADQLVVLEVDFKIQMNKYLASLIDNPSGVQTLADLIQFNDRHPELEKPRGYEAQEVLINSEATTGRNSTYYKVLEHNIQAGSGKGIDAALSRYQLDALIAPAVGWLTLPAAVAGYPIITVPMGFYPESTIPQTTTTGLVWPAPGVPMGLSLSDQLGLNMT</sequence>
<keyword evidence="4" id="KW-1185">Reference proteome</keyword>
<keyword evidence="1" id="KW-1133">Transmembrane helix</keyword>
<gene>
    <name evidence="3" type="ORF">CPB83DRAFT_909304</name>
</gene>
<dbReference type="PANTHER" id="PTHR42678:SF34">
    <property type="entry name" value="OS04G0183300 PROTEIN"/>
    <property type="match status" value="1"/>
</dbReference>
<keyword evidence="1" id="KW-0472">Membrane</keyword>
<accession>A0A9P6JM16</accession>
<dbReference type="OrthoDB" id="566138at2759"/>
<dbReference type="AlphaFoldDB" id="A0A9P6JM16"/>